<evidence type="ECO:0000313" key="1">
    <source>
        <dbReference type="EMBL" id="SVA01616.1"/>
    </source>
</evidence>
<dbReference type="EMBL" id="UINC01002921">
    <property type="protein sequence ID" value="SVA01616.1"/>
    <property type="molecule type" value="Genomic_DNA"/>
</dbReference>
<gene>
    <name evidence="1" type="ORF">METZ01_LOCUS54470</name>
</gene>
<reference evidence="1" key="1">
    <citation type="submission" date="2018-05" db="EMBL/GenBank/DDBJ databases">
        <authorList>
            <person name="Lanie J.A."/>
            <person name="Ng W.-L."/>
            <person name="Kazmierczak K.M."/>
            <person name="Andrzejewski T.M."/>
            <person name="Davidsen T.M."/>
            <person name="Wayne K.J."/>
            <person name="Tettelin H."/>
            <person name="Glass J.I."/>
            <person name="Rusch D."/>
            <person name="Podicherti R."/>
            <person name="Tsui H.-C.T."/>
            <person name="Winkler M.E."/>
        </authorList>
    </citation>
    <scope>NUCLEOTIDE SEQUENCE</scope>
</reference>
<protein>
    <submittedName>
        <fullName evidence="1">Uncharacterized protein</fullName>
    </submittedName>
</protein>
<accession>A0A381SC65</accession>
<dbReference type="AlphaFoldDB" id="A0A381SC65"/>
<name>A0A381SC65_9ZZZZ</name>
<sequence>MIRIFFTSLSLLTIVFSLPLQIGDNVPDFSVPICANGTGDWNLYDNANGLVNGGNYKVVWMPIWATW</sequence>
<proteinExistence type="predicted"/>
<organism evidence="1">
    <name type="scientific">marine metagenome</name>
    <dbReference type="NCBI Taxonomy" id="408172"/>
    <lineage>
        <taxon>unclassified sequences</taxon>
        <taxon>metagenomes</taxon>
        <taxon>ecological metagenomes</taxon>
    </lineage>
</organism>